<keyword evidence="2" id="KW-1185">Reference proteome</keyword>
<protein>
    <submittedName>
        <fullName evidence="1">Uncharacterized protein</fullName>
    </submittedName>
</protein>
<evidence type="ECO:0000313" key="1">
    <source>
        <dbReference type="EMBL" id="RYR06281.1"/>
    </source>
</evidence>
<accession>A0A444YWH1</accession>
<dbReference type="EMBL" id="SDMP01000016">
    <property type="protein sequence ID" value="RYR06281.1"/>
    <property type="molecule type" value="Genomic_DNA"/>
</dbReference>
<evidence type="ECO:0000313" key="2">
    <source>
        <dbReference type="Proteomes" id="UP000289738"/>
    </source>
</evidence>
<gene>
    <name evidence="1" type="ORF">Ahy_B06g086040</name>
</gene>
<organism evidence="1 2">
    <name type="scientific">Arachis hypogaea</name>
    <name type="common">Peanut</name>
    <dbReference type="NCBI Taxonomy" id="3818"/>
    <lineage>
        <taxon>Eukaryota</taxon>
        <taxon>Viridiplantae</taxon>
        <taxon>Streptophyta</taxon>
        <taxon>Embryophyta</taxon>
        <taxon>Tracheophyta</taxon>
        <taxon>Spermatophyta</taxon>
        <taxon>Magnoliopsida</taxon>
        <taxon>eudicotyledons</taxon>
        <taxon>Gunneridae</taxon>
        <taxon>Pentapetalae</taxon>
        <taxon>rosids</taxon>
        <taxon>fabids</taxon>
        <taxon>Fabales</taxon>
        <taxon>Fabaceae</taxon>
        <taxon>Papilionoideae</taxon>
        <taxon>50 kb inversion clade</taxon>
        <taxon>dalbergioids sensu lato</taxon>
        <taxon>Dalbergieae</taxon>
        <taxon>Pterocarpus clade</taxon>
        <taxon>Arachis</taxon>
    </lineage>
</organism>
<dbReference type="Proteomes" id="UP000289738">
    <property type="component" value="Chromosome B06"/>
</dbReference>
<name>A0A444YWH1_ARAHY</name>
<comment type="caution">
    <text evidence="1">The sequence shown here is derived from an EMBL/GenBank/DDBJ whole genome shotgun (WGS) entry which is preliminary data.</text>
</comment>
<sequence length="70" mass="7877">MTPIEYLRIMYEIRNNPMNNPTLTTEYAKFSSMNTESCHNLGGTRNDEAAISFTRQSSLNSTTAKSPRTA</sequence>
<reference evidence="1 2" key="1">
    <citation type="submission" date="2019-01" db="EMBL/GenBank/DDBJ databases">
        <title>Sequencing of cultivated peanut Arachis hypogaea provides insights into genome evolution and oil improvement.</title>
        <authorList>
            <person name="Chen X."/>
        </authorList>
    </citation>
    <scope>NUCLEOTIDE SEQUENCE [LARGE SCALE GENOMIC DNA]</scope>
    <source>
        <strain evidence="2">cv. Fuhuasheng</strain>
        <tissue evidence="1">Leaves</tissue>
    </source>
</reference>
<dbReference type="AlphaFoldDB" id="A0A444YWH1"/>
<proteinExistence type="predicted"/>